<evidence type="ECO:0000313" key="4">
    <source>
        <dbReference type="EMBL" id="MBH8588299.1"/>
    </source>
</evidence>
<comment type="catalytic activity">
    <reaction evidence="1">
        <text>futalosine + H2O = dehypoxanthine futalosine + hypoxanthine</text>
        <dbReference type="Rhea" id="RHEA:25904"/>
        <dbReference type="ChEBI" id="CHEBI:15377"/>
        <dbReference type="ChEBI" id="CHEBI:17368"/>
        <dbReference type="ChEBI" id="CHEBI:58863"/>
        <dbReference type="ChEBI" id="CHEBI:58864"/>
        <dbReference type="EC" id="3.2.2.26"/>
    </reaction>
</comment>
<keyword evidence="1 4" id="KW-0378">Hydrolase</keyword>
<accession>A0ABS0QGA3</accession>
<evidence type="ECO:0000256" key="1">
    <source>
        <dbReference type="HAMAP-Rule" id="MF_00991"/>
    </source>
</evidence>
<dbReference type="SUPFAM" id="SSF53167">
    <property type="entry name" value="Purine and uridine phosphorylases"/>
    <property type="match status" value="1"/>
</dbReference>
<dbReference type="Pfam" id="PF01048">
    <property type="entry name" value="PNP_UDP_1"/>
    <property type="match status" value="1"/>
</dbReference>
<dbReference type="CDD" id="cd17766">
    <property type="entry name" value="futalosine_nucleosidase_MqnB"/>
    <property type="match status" value="1"/>
</dbReference>
<dbReference type="HAMAP" id="MF_00991">
    <property type="entry name" value="MqnB"/>
    <property type="match status" value="1"/>
</dbReference>
<evidence type="ECO:0000259" key="3">
    <source>
        <dbReference type="Pfam" id="PF01048"/>
    </source>
</evidence>
<dbReference type="InterPro" id="IPR035994">
    <property type="entry name" value="Nucleoside_phosphorylase_sf"/>
</dbReference>
<gene>
    <name evidence="1" type="primary">mqnB</name>
    <name evidence="4" type="ORF">I8U22_05620</name>
</gene>
<keyword evidence="4" id="KW-0326">Glycosidase</keyword>
<dbReference type="PANTHER" id="PTHR46832:SF2">
    <property type="entry name" value="FUTALOSINE HYDROLASE"/>
    <property type="match status" value="1"/>
</dbReference>
<dbReference type="EC" id="3.2.2.26" evidence="1 2"/>
<keyword evidence="5" id="KW-1185">Reference proteome</keyword>
<organism evidence="4 5">
    <name type="scientific">Thermoactinomyces vulgaris</name>
    <dbReference type="NCBI Taxonomy" id="2026"/>
    <lineage>
        <taxon>Bacteria</taxon>
        <taxon>Bacillati</taxon>
        <taxon>Bacillota</taxon>
        <taxon>Bacilli</taxon>
        <taxon>Bacillales</taxon>
        <taxon>Thermoactinomycetaceae</taxon>
        <taxon>Thermoactinomyces</taxon>
    </lineage>
</organism>
<proteinExistence type="inferred from homology"/>
<comment type="function">
    <text evidence="1">Catalyzes the hydrolysis of futalosine (FL) to dehypoxanthine futalosine (DHFL) and hypoxanthine, a step in the biosynthesis of menaquinone (MK, vitamin K2).</text>
</comment>
<dbReference type="Proteomes" id="UP000641910">
    <property type="component" value="Unassembled WGS sequence"/>
</dbReference>
<keyword evidence="1" id="KW-0474">Menaquinone biosynthesis</keyword>
<dbReference type="InterPro" id="IPR000845">
    <property type="entry name" value="Nucleoside_phosphorylase_d"/>
</dbReference>
<dbReference type="Gene3D" id="3.40.50.1580">
    <property type="entry name" value="Nucleoside phosphorylase domain"/>
    <property type="match status" value="1"/>
</dbReference>
<evidence type="ECO:0000256" key="2">
    <source>
        <dbReference type="NCBIfam" id="TIGR03664"/>
    </source>
</evidence>
<feature type="domain" description="Nucleoside phosphorylase" evidence="3">
    <location>
        <begin position="44"/>
        <end position="228"/>
    </location>
</feature>
<comment type="caution">
    <text evidence="4">The sequence shown here is derived from an EMBL/GenBank/DDBJ whole genome shotgun (WGS) entry which is preliminary data.</text>
</comment>
<dbReference type="EMBL" id="JAECVU010000002">
    <property type="protein sequence ID" value="MBH8588299.1"/>
    <property type="molecule type" value="Genomic_DNA"/>
</dbReference>
<sequence length="229" mass="24055">MKPKPRTYKEGGAKRRVLVVTSVQAEREAVLRGLEQTEGIEAEVLVAGVGLAQAAASTAMALSAASYDWVINAGIAGGFPGKTDIGSLVLSSEIIAADLGAETGEGFCFLDQLDLGTSRIPADAEFVCWMEQALQHKGISVTTGPILTVSTVTGTQETAEELIRRVPEAAAEGMEGFGVATAARLQGVPVLEMRAVSNFVGPRNRAAWRINEALQTLEKASSALTEVVR</sequence>
<dbReference type="RefSeq" id="WP_049720625.1">
    <property type="nucleotide sequence ID" value="NZ_CP036487.1"/>
</dbReference>
<protein>
    <recommendedName>
        <fullName evidence="1 2">Futalosine hydrolase</fullName>
        <shortName evidence="1">FL hydrolase</shortName>
        <ecNumber evidence="1 2">3.2.2.26</ecNumber>
    </recommendedName>
    <alternativeName>
        <fullName evidence="1">Futalosine nucleosidase</fullName>
    </alternativeName>
    <alternativeName>
        <fullName evidence="1">Menaquinone biosynthetic enzyme MqnB</fullName>
    </alternativeName>
</protein>
<dbReference type="NCBIfam" id="TIGR03664">
    <property type="entry name" value="fut_nucase"/>
    <property type="match status" value="1"/>
</dbReference>
<comment type="pathway">
    <text evidence="1">Quinol/quinone metabolism; menaquinone biosynthesis.</text>
</comment>
<dbReference type="InterPro" id="IPR019963">
    <property type="entry name" value="FL_hydrolase_MqnB"/>
</dbReference>
<comment type="similarity">
    <text evidence="1">Belongs to the PNP/UDP phosphorylase family. Futalosine hydrolase subfamily.</text>
</comment>
<dbReference type="NCBIfam" id="NF006087">
    <property type="entry name" value="PRK08236.1"/>
    <property type="match status" value="1"/>
</dbReference>
<reference evidence="4 5" key="1">
    <citation type="submission" date="2020-12" db="EMBL/GenBank/DDBJ databases">
        <title>WGS of Thermoactinomyces spp.</title>
        <authorList>
            <person name="Cheng K."/>
        </authorList>
    </citation>
    <scope>NUCLEOTIDE SEQUENCE [LARGE SCALE GENOMIC DNA]</scope>
    <source>
        <strain evidence="5">CICC 10650\ACCC 41061</strain>
    </source>
</reference>
<evidence type="ECO:0000313" key="5">
    <source>
        <dbReference type="Proteomes" id="UP000641910"/>
    </source>
</evidence>
<name>A0ABS0QGA3_THEVU</name>
<dbReference type="GO" id="GO:0016798">
    <property type="term" value="F:hydrolase activity, acting on glycosyl bonds"/>
    <property type="evidence" value="ECO:0007669"/>
    <property type="project" value="UniProtKB-KW"/>
</dbReference>
<dbReference type="PANTHER" id="PTHR46832">
    <property type="entry name" value="5'-METHYLTHIOADENOSINE/S-ADENOSYLHOMOCYSTEINE NUCLEOSIDASE"/>
    <property type="match status" value="1"/>
</dbReference>